<evidence type="ECO:0000256" key="1">
    <source>
        <dbReference type="SAM" id="Phobius"/>
    </source>
</evidence>
<feature type="chain" id="PRO_5046340311" description="Cytochrome C biogenesis protein transmembrane domain-containing protein" evidence="2">
    <location>
        <begin position="18"/>
        <end position="370"/>
    </location>
</feature>
<comment type="caution">
    <text evidence="3">The sequence shown here is derived from an EMBL/GenBank/DDBJ whole genome shotgun (WGS) entry which is preliminary data.</text>
</comment>
<evidence type="ECO:0000313" key="4">
    <source>
        <dbReference type="Proteomes" id="UP001141327"/>
    </source>
</evidence>
<keyword evidence="1" id="KW-0472">Membrane</keyword>
<evidence type="ECO:0008006" key="5">
    <source>
        <dbReference type="Google" id="ProtNLM"/>
    </source>
</evidence>
<evidence type="ECO:0000256" key="2">
    <source>
        <dbReference type="SAM" id="SignalP"/>
    </source>
</evidence>
<reference evidence="3" key="1">
    <citation type="journal article" date="2022" name="bioRxiv">
        <title>Genomics of Preaxostyla Flagellates Illuminates Evolutionary Transitions and the Path Towards Mitochondrial Loss.</title>
        <authorList>
            <person name="Novak L.V.F."/>
            <person name="Treitli S.C."/>
            <person name="Pyrih J."/>
            <person name="Halakuc P."/>
            <person name="Pipaliya S.V."/>
            <person name="Vacek V."/>
            <person name="Brzon O."/>
            <person name="Soukal P."/>
            <person name="Eme L."/>
            <person name="Dacks J.B."/>
            <person name="Karnkowska A."/>
            <person name="Elias M."/>
            <person name="Hampl V."/>
        </authorList>
    </citation>
    <scope>NUCLEOTIDE SEQUENCE</scope>
    <source>
        <strain evidence="3">RCP-MX</strain>
    </source>
</reference>
<proteinExistence type="predicted"/>
<name>A0ABQ8UUA7_9EUKA</name>
<feature type="transmembrane region" description="Helical" evidence="1">
    <location>
        <begin position="137"/>
        <end position="159"/>
    </location>
</feature>
<feature type="transmembrane region" description="Helical" evidence="1">
    <location>
        <begin position="336"/>
        <end position="354"/>
    </location>
</feature>
<keyword evidence="1" id="KW-0812">Transmembrane</keyword>
<feature type="transmembrane region" description="Helical" evidence="1">
    <location>
        <begin position="171"/>
        <end position="192"/>
    </location>
</feature>
<feature type="transmembrane region" description="Helical" evidence="1">
    <location>
        <begin position="204"/>
        <end position="223"/>
    </location>
</feature>
<dbReference type="EMBL" id="JAPMOS010000002">
    <property type="protein sequence ID" value="KAJ4462716.1"/>
    <property type="molecule type" value="Genomic_DNA"/>
</dbReference>
<evidence type="ECO:0000313" key="3">
    <source>
        <dbReference type="EMBL" id="KAJ4462716.1"/>
    </source>
</evidence>
<keyword evidence="4" id="KW-1185">Reference proteome</keyword>
<keyword evidence="2" id="KW-0732">Signal</keyword>
<feature type="signal peptide" evidence="2">
    <location>
        <begin position="1"/>
        <end position="17"/>
    </location>
</feature>
<dbReference type="Proteomes" id="UP001141327">
    <property type="component" value="Unassembled WGS sequence"/>
</dbReference>
<feature type="transmembrane region" description="Helical" evidence="1">
    <location>
        <begin position="41"/>
        <end position="62"/>
    </location>
</feature>
<feature type="transmembrane region" description="Helical" evidence="1">
    <location>
        <begin position="235"/>
        <end position="254"/>
    </location>
</feature>
<feature type="transmembrane region" description="Helical" evidence="1">
    <location>
        <begin position="106"/>
        <end position="130"/>
    </location>
</feature>
<organism evidence="3 4">
    <name type="scientific">Paratrimastix pyriformis</name>
    <dbReference type="NCBI Taxonomy" id="342808"/>
    <lineage>
        <taxon>Eukaryota</taxon>
        <taxon>Metamonada</taxon>
        <taxon>Preaxostyla</taxon>
        <taxon>Paratrimastigidae</taxon>
        <taxon>Paratrimastix</taxon>
    </lineage>
</organism>
<accession>A0ABQ8UUA7</accession>
<sequence length="370" mass="39789">MAILAPLLSFVPGLASALSPCCIILIPLLLCRFSTRDKKTFISLGILVVGFMLSYIGFALALRFILNSPVQNGVRLGLGLIFVVIGLLSLIGKLNPTELPLFNNPFLLGCSFSMLVTANPCTMPYLGVILTIGGADVVIHLAAFALGLISPAVLFTLFGQSLLWTFQDKTAGIFHAISKVMSGVLVASGFFLVSTMRNLGMGDVWMSALMMLASFAAVLRAFFTEVPRKEWAKPRNLLLLLALLLLTSAVVLHCRDYLRNEEELDFIDEDGDGEWDEGEPLLTIPSFGLISVSQVLPTSPYRPKGPCLMDLVEENERIKAMGSCHAAISCPACRRCGLLALAALMCGAVGIAFFRSKAEQLVSPASPSGK</sequence>
<protein>
    <recommendedName>
        <fullName evidence="5">Cytochrome C biogenesis protein transmembrane domain-containing protein</fullName>
    </recommendedName>
</protein>
<gene>
    <name evidence="3" type="ORF">PAPYR_729</name>
</gene>
<keyword evidence="1" id="KW-1133">Transmembrane helix</keyword>
<feature type="transmembrane region" description="Helical" evidence="1">
    <location>
        <begin position="74"/>
        <end position="94"/>
    </location>
</feature>